<organism evidence="1 2">
    <name type="scientific">Elysia marginata</name>
    <dbReference type="NCBI Taxonomy" id="1093978"/>
    <lineage>
        <taxon>Eukaryota</taxon>
        <taxon>Metazoa</taxon>
        <taxon>Spiralia</taxon>
        <taxon>Lophotrochozoa</taxon>
        <taxon>Mollusca</taxon>
        <taxon>Gastropoda</taxon>
        <taxon>Heterobranchia</taxon>
        <taxon>Euthyneura</taxon>
        <taxon>Panpulmonata</taxon>
        <taxon>Sacoglossa</taxon>
        <taxon>Placobranchoidea</taxon>
        <taxon>Plakobranchidae</taxon>
        <taxon>Elysia</taxon>
    </lineage>
</organism>
<accession>A0AAV4JUJ8</accession>
<dbReference type="Proteomes" id="UP000762676">
    <property type="component" value="Unassembled WGS sequence"/>
</dbReference>
<keyword evidence="2" id="KW-1185">Reference proteome</keyword>
<dbReference type="AlphaFoldDB" id="A0AAV4JUJ8"/>
<reference evidence="1 2" key="1">
    <citation type="journal article" date="2021" name="Elife">
        <title>Chloroplast acquisition without the gene transfer in kleptoplastic sea slugs, Plakobranchus ocellatus.</title>
        <authorList>
            <person name="Maeda T."/>
            <person name="Takahashi S."/>
            <person name="Yoshida T."/>
            <person name="Shimamura S."/>
            <person name="Takaki Y."/>
            <person name="Nagai Y."/>
            <person name="Toyoda A."/>
            <person name="Suzuki Y."/>
            <person name="Arimoto A."/>
            <person name="Ishii H."/>
            <person name="Satoh N."/>
            <person name="Nishiyama T."/>
            <person name="Hasebe M."/>
            <person name="Maruyama T."/>
            <person name="Minagawa J."/>
            <person name="Obokata J."/>
            <person name="Shigenobu S."/>
        </authorList>
    </citation>
    <scope>NUCLEOTIDE SEQUENCE [LARGE SCALE GENOMIC DNA]</scope>
</reference>
<proteinExistence type="predicted"/>
<dbReference type="GO" id="GO:0016301">
    <property type="term" value="F:kinase activity"/>
    <property type="evidence" value="ECO:0007669"/>
    <property type="project" value="UniProtKB-KW"/>
</dbReference>
<evidence type="ECO:0000313" key="1">
    <source>
        <dbReference type="EMBL" id="GFS25960.1"/>
    </source>
</evidence>
<name>A0AAV4JUJ8_9GAST</name>
<dbReference type="EMBL" id="BMAT01014078">
    <property type="protein sequence ID" value="GFS25960.1"/>
    <property type="molecule type" value="Genomic_DNA"/>
</dbReference>
<comment type="caution">
    <text evidence="1">The sequence shown here is derived from an EMBL/GenBank/DDBJ whole genome shotgun (WGS) entry which is preliminary data.</text>
</comment>
<gene>
    <name evidence="1" type="ORF">ElyMa_007039300</name>
</gene>
<protein>
    <submittedName>
        <fullName evidence="1">Diacylglycerol kinase</fullName>
    </submittedName>
</protein>
<sequence>AHATCYRNLPVECKFGSLREILLPSSCLTIPRLEVPMETILGISRKPSKF</sequence>
<evidence type="ECO:0000313" key="2">
    <source>
        <dbReference type="Proteomes" id="UP000762676"/>
    </source>
</evidence>
<feature type="non-terminal residue" evidence="1">
    <location>
        <position position="1"/>
    </location>
</feature>
<keyword evidence="1" id="KW-0418">Kinase</keyword>
<keyword evidence="1" id="KW-0808">Transferase</keyword>